<keyword evidence="3 5" id="KW-0418">Kinase</keyword>
<sequence>MKTIDILSFGEPLYEFSELPQGEIPTKYLSGFGGDTSNFAVSAARQGAKVAMLTQLGKDVFGDKFIALWQQEGVNTDFVLRHNDAPTGIYFITHDEEGHHFTFYRKGSAASLVRPSDLPQAAIQQAHLLHTSAITLAISDSASDSVFAAIDLARQSDTQVSFDTNLRLKLWPLARARAVIHEVARLVDICLPSLDEAKLLTGLEDADAIADFYLNLGVKHLVLKMGSEGAMYASPQQRLRVAGHRVATVDATGAGDCFSGAFLTQFLTGNAPAEALRYANAAAALTTTGYGAVAPIPTRTSVEAFVHSLN</sequence>
<dbReference type="GO" id="GO:0006974">
    <property type="term" value="P:DNA damage response"/>
    <property type="evidence" value="ECO:0007669"/>
    <property type="project" value="TreeGrafter"/>
</dbReference>
<accession>A0A1X1D4E0</accession>
<name>A0A1X1D4E0_9GAMM</name>
<dbReference type="EMBL" id="MLFR01000001">
    <property type="protein sequence ID" value="ORM71552.1"/>
    <property type="molecule type" value="Genomic_DNA"/>
</dbReference>
<dbReference type="PANTHER" id="PTHR43085">
    <property type="entry name" value="HEXOKINASE FAMILY MEMBER"/>
    <property type="match status" value="1"/>
</dbReference>
<dbReference type="RefSeq" id="WP_084931123.1">
    <property type="nucleotide sequence ID" value="NZ_MLFR01000001.1"/>
</dbReference>
<evidence type="ECO:0000256" key="1">
    <source>
        <dbReference type="ARBA" id="ARBA00010688"/>
    </source>
</evidence>
<feature type="domain" description="Carbohydrate kinase PfkB" evidence="4">
    <location>
        <begin position="7"/>
        <end position="299"/>
    </location>
</feature>
<dbReference type="AlphaFoldDB" id="A0A1X1D4E0"/>
<evidence type="ECO:0000313" key="6">
    <source>
        <dbReference type="Proteomes" id="UP000193558"/>
    </source>
</evidence>
<dbReference type="InterPro" id="IPR029056">
    <property type="entry name" value="Ribokinase-like"/>
</dbReference>
<keyword evidence="2" id="KW-0808">Transferase</keyword>
<dbReference type="SUPFAM" id="SSF53613">
    <property type="entry name" value="Ribokinase-like"/>
    <property type="match status" value="1"/>
</dbReference>
<dbReference type="Gene3D" id="3.40.1190.20">
    <property type="match status" value="1"/>
</dbReference>
<dbReference type="InterPro" id="IPR002139">
    <property type="entry name" value="Ribo/fructo_kinase"/>
</dbReference>
<dbReference type="GO" id="GO:0005829">
    <property type="term" value="C:cytosol"/>
    <property type="evidence" value="ECO:0007669"/>
    <property type="project" value="TreeGrafter"/>
</dbReference>
<proteinExistence type="inferred from homology"/>
<dbReference type="GO" id="GO:0019698">
    <property type="term" value="P:D-galacturonate catabolic process"/>
    <property type="evidence" value="ECO:0007669"/>
    <property type="project" value="TreeGrafter"/>
</dbReference>
<gene>
    <name evidence="5" type="ORF">HA51_00260</name>
</gene>
<dbReference type="GO" id="GO:0008673">
    <property type="term" value="F:2-dehydro-3-deoxygluconokinase activity"/>
    <property type="evidence" value="ECO:0007669"/>
    <property type="project" value="TreeGrafter"/>
</dbReference>
<dbReference type="Proteomes" id="UP000193558">
    <property type="component" value="Unassembled WGS sequence"/>
</dbReference>
<dbReference type="PRINTS" id="PR00990">
    <property type="entry name" value="RIBOKINASE"/>
</dbReference>
<evidence type="ECO:0000256" key="3">
    <source>
        <dbReference type="ARBA" id="ARBA00022777"/>
    </source>
</evidence>
<organism evidence="5 6">
    <name type="scientific">Pantoea rwandensis</name>
    <dbReference type="NCBI Taxonomy" id="1076550"/>
    <lineage>
        <taxon>Bacteria</taxon>
        <taxon>Pseudomonadati</taxon>
        <taxon>Pseudomonadota</taxon>
        <taxon>Gammaproteobacteria</taxon>
        <taxon>Enterobacterales</taxon>
        <taxon>Erwiniaceae</taxon>
        <taxon>Pantoea</taxon>
    </lineage>
</organism>
<protein>
    <submittedName>
        <fullName evidence="5">2-dehydro-3-deoxygluconokinase</fullName>
    </submittedName>
</protein>
<dbReference type="GO" id="GO:0042840">
    <property type="term" value="P:D-glucuronate catabolic process"/>
    <property type="evidence" value="ECO:0007669"/>
    <property type="project" value="TreeGrafter"/>
</dbReference>
<reference evidence="5 6" key="1">
    <citation type="journal article" date="2017" name="Antonie Van Leeuwenhoek">
        <title>Phylogenomic resolution of the bacterial genus Pantoea and its relationship with Erwinia and Tatumella.</title>
        <authorList>
            <person name="Palmer M."/>
            <person name="Steenkamp E.T."/>
            <person name="Coetzee M.P."/>
            <person name="Chan W.Y."/>
            <person name="van Zyl E."/>
            <person name="De Maayer P."/>
            <person name="Coutinho T.A."/>
            <person name="Blom J."/>
            <person name="Smits T.H."/>
            <person name="Duffy B."/>
            <person name="Venter S.N."/>
        </authorList>
    </citation>
    <scope>NUCLEOTIDE SEQUENCE [LARGE SCALE GENOMIC DNA]</scope>
    <source>
        <strain evidence="5 6">LMG 26275</strain>
    </source>
</reference>
<dbReference type="Pfam" id="PF00294">
    <property type="entry name" value="PfkB"/>
    <property type="match status" value="1"/>
</dbReference>
<comment type="caution">
    <text evidence="5">The sequence shown here is derived from an EMBL/GenBank/DDBJ whole genome shotgun (WGS) entry which is preliminary data.</text>
</comment>
<dbReference type="OrthoDB" id="9795789at2"/>
<evidence type="ECO:0000256" key="2">
    <source>
        <dbReference type="ARBA" id="ARBA00022679"/>
    </source>
</evidence>
<evidence type="ECO:0000259" key="4">
    <source>
        <dbReference type="Pfam" id="PF00294"/>
    </source>
</evidence>
<dbReference type="InterPro" id="IPR011611">
    <property type="entry name" value="PfkB_dom"/>
</dbReference>
<dbReference type="PANTHER" id="PTHR43085:SF15">
    <property type="entry name" value="2-DEHYDRO-3-DEOXYGLUCONOKINASE"/>
    <property type="match status" value="1"/>
</dbReference>
<evidence type="ECO:0000313" key="5">
    <source>
        <dbReference type="EMBL" id="ORM71552.1"/>
    </source>
</evidence>
<dbReference type="CDD" id="cd01166">
    <property type="entry name" value="KdgK"/>
    <property type="match status" value="1"/>
</dbReference>
<dbReference type="InterPro" id="IPR050306">
    <property type="entry name" value="PfkB_Carbo_kinase"/>
</dbReference>
<comment type="similarity">
    <text evidence="1">Belongs to the carbohydrate kinase PfkB family.</text>
</comment>